<dbReference type="PROSITE" id="PS51044">
    <property type="entry name" value="ZF_SP_RING"/>
    <property type="match status" value="1"/>
</dbReference>
<dbReference type="InterPro" id="IPR013083">
    <property type="entry name" value="Znf_RING/FYVE/PHD"/>
</dbReference>
<dbReference type="AlphaFoldDB" id="A0A2G5CV16"/>
<dbReference type="Pfam" id="PF11789">
    <property type="entry name" value="zf-Nse"/>
    <property type="match status" value="1"/>
</dbReference>
<keyword evidence="4" id="KW-0808">Transferase</keyword>
<accession>A0A2G5CV16</accession>
<evidence type="ECO:0000256" key="1">
    <source>
        <dbReference type="ARBA" id="ARBA00004123"/>
    </source>
</evidence>
<keyword evidence="7" id="KW-0833">Ubl conjugation pathway</keyword>
<keyword evidence="5" id="KW-0479">Metal-binding</keyword>
<dbReference type="CDD" id="cd16651">
    <property type="entry name" value="SPL-RING_NSE2"/>
    <property type="match status" value="1"/>
</dbReference>
<evidence type="ECO:0000256" key="5">
    <source>
        <dbReference type="ARBA" id="ARBA00022723"/>
    </source>
</evidence>
<evidence type="ECO:0000256" key="3">
    <source>
        <dbReference type="ARBA" id="ARBA00008212"/>
    </source>
</evidence>
<dbReference type="PANTHER" id="PTHR21330:SF1">
    <property type="entry name" value="E3 SUMO-PROTEIN LIGASE NSE2"/>
    <property type="match status" value="1"/>
</dbReference>
<dbReference type="GO" id="GO:0000724">
    <property type="term" value="P:double-strand break repair via homologous recombination"/>
    <property type="evidence" value="ECO:0007669"/>
    <property type="project" value="InterPro"/>
</dbReference>
<sequence>MASRRDSSVNRFQNAASTIYSDSQSLIGEIRKFMGVMKEIAVDLEKENQHQMVKELENGVTELIGASDDCTYLSSAIDSIKNNYQPGEELMDFEKLFKDEIAKVKASSVSDPQNHPLVRQFKEAIWKVHHGGQPMPGEEQEDIIMTSTESNILNVTCPLTGKPIFDIEDPVRSIDCKHIYEKKAVMDYIKTKKADPTCAIAGCPKKLQAAKLICDPLLRIEIEEARTMSKQTSNPTMIEDCTALDED</sequence>
<keyword evidence="6 10" id="KW-0863">Zinc-finger</keyword>
<proteinExistence type="inferred from homology"/>
<evidence type="ECO:0000256" key="9">
    <source>
        <dbReference type="ARBA" id="ARBA00023242"/>
    </source>
</evidence>
<dbReference type="EMBL" id="KZ305053">
    <property type="protein sequence ID" value="PIA35101.1"/>
    <property type="molecule type" value="Genomic_DNA"/>
</dbReference>
<dbReference type="STRING" id="218851.A0A2G5CV16"/>
<evidence type="ECO:0000259" key="11">
    <source>
        <dbReference type="PROSITE" id="PS51044"/>
    </source>
</evidence>
<gene>
    <name evidence="12" type="ORF">AQUCO_03600039v1</name>
</gene>
<keyword evidence="9" id="KW-0539">Nucleus</keyword>
<dbReference type="GO" id="GO:0005634">
    <property type="term" value="C:nucleus"/>
    <property type="evidence" value="ECO:0007669"/>
    <property type="project" value="UniProtKB-SubCell"/>
</dbReference>
<organism evidence="12 13">
    <name type="scientific">Aquilegia coerulea</name>
    <name type="common">Rocky mountain columbine</name>
    <dbReference type="NCBI Taxonomy" id="218851"/>
    <lineage>
        <taxon>Eukaryota</taxon>
        <taxon>Viridiplantae</taxon>
        <taxon>Streptophyta</taxon>
        <taxon>Embryophyta</taxon>
        <taxon>Tracheophyta</taxon>
        <taxon>Spermatophyta</taxon>
        <taxon>Magnoliopsida</taxon>
        <taxon>Ranunculales</taxon>
        <taxon>Ranunculaceae</taxon>
        <taxon>Thalictroideae</taxon>
        <taxon>Aquilegia</taxon>
    </lineage>
</organism>
<dbReference type="GO" id="GO:0008270">
    <property type="term" value="F:zinc ion binding"/>
    <property type="evidence" value="ECO:0007669"/>
    <property type="project" value="UniProtKB-KW"/>
</dbReference>
<dbReference type="GO" id="GO:0061665">
    <property type="term" value="F:SUMO ligase activity"/>
    <property type="evidence" value="ECO:0007669"/>
    <property type="project" value="TreeGrafter"/>
</dbReference>
<dbReference type="GO" id="GO:0016925">
    <property type="term" value="P:protein sumoylation"/>
    <property type="evidence" value="ECO:0007669"/>
    <property type="project" value="UniProtKB-UniPathway"/>
</dbReference>
<name>A0A2G5CV16_AQUCA</name>
<evidence type="ECO:0000256" key="6">
    <source>
        <dbReference type="ARBA" id="ARBA00022771"/>
    </source>
</evidence>
<dbReference type="InterPro" id="IPR026846">
    <property type="entry name" value="Nse2(Mms21)"/>
</dbReference>
<evidence type="ECO:0000256" key="2">
    <source>
        <dbReference type="ARBA" id="ARBA00004718"/>
    </source>
</evidence>
<dbReference type="FunCoup" id="A0A2G5CV16">
    <property type="interactions" value="2300"/>
</dbReference>
<evidence type="ECO:0000256" key="8">
    <source>
        <dbReference type="ARBA" id="ARBA00022833"/>
    </source>
</evidence>
<dbReference type="Proteomes" id="UP000230069">
    <property type="component" value="Unassembled WGS sequence"/>
</dbReference>
<comment type="pathway">
    <text evidence="2">Protein modification; protein sumoylation.</text>
</comment>
<evidence type="ECO:0000256" key="7">
    <source>
        <dbReference type="ARBA" id="ARBA00022786"/>
    </source>
</evidence>
<evidence type="ECO:0000313" key="12">
    <source>
        <dbReference type="EMBL" id="PIA35101.1"/>
    </source>
</evidence>
<dbReference type="SUPFAM" id="SSF57850">
    <property type="entry name" value="RING/U-box"/>
    <property type="match status" value="1"/>
</dbReference>
<dbReference type="PANTHER" id="PTHR21330">
    <property type="entry name" value="E3 SUMO-PROTEIN LIGASE NSE2"/>
    <property type="match status" value="1"/>
</dbReference>
<reference evidence="12 13" key="1">
    <citation type="submission" date="2017-09" db="EMBL/GenBank/DDBJ databases">
        <title>WGS assembly of Aquilegia coerulea Goldsmith.</title>
        <authorList>
            <person name="Hodges S."/>
            <person name="Kramer E."/>
            <person name="Nordborg M."/>
            <person name="Tomkins J."/>
            <person name="Borevitz J."/>
            <person name="Derieg N."/>
            <person name="Yan J."/>
            <person name="Mihaltcheva S."/>
            <person name="Hayes R.D."/>
            <person name="Rokhsar D."/>
        </authorList>
    </citation>
    <scope>NUCLEOTIDE SEQUENCE [LARGE SCALE GENOMIC DNA]</scope>
    <source>
        <strain evidence="13">cv. Goldsmith</strain>
    </source>
</reference>
<feature type="domain" description="SP-RING-type" evidence="11">
    <location>
        <begin position="139"/>
        <end position="227"/>
    </location>
</feature>
<dbReference type="InParanoid" id="A0A2G5CV16"/>
<evidence type="ECO:0000256" key="4">
    <source>
        <dbReference type="ARBA" id="ARBA00022679"/>
    </source>
</evidence>
<keyword evidence="8" id="KW-0862">Zinc</keyword>
<dbReference type="InterPro" id="IPR004181">
    <property type="entry name" value="Znf_MIZ"/>
</dbReference>
<dbReference type="GO" id="GO:0030915">
    <property type="term" value="C:Smc5-Smc6 complex"/>
    <property type="evidence" value="ECO:0007669"/>
    <property type="project" value="InterPro"/>
</dbReference>
<dbReference type="OrthoDB" id="26899at2759"/>
<evidence type="ECO:0000313" key="13">
    <source>
        <dbReference type="Proteomes" id="UP000230069"/>
    </source>
</evidence>
<comment type="subcellular location">
    <subcellularLocation>
        <location evidence="1">Nucleus</location>
    </subcellularLocation>
</comment>
<comment type="similarity">
    <text evidence="3">Belongs to the NSE2 family.</text>
</comment>
<evidence type="ECO:0000256" key="10">
    <source>
        <dbReference type="PROSITE-ProRule" id="PRU00452"/>
    </source>
</evidence>
<dbReference type="Gene3D" id="3.30.40.10">
    <property type="entry name" value="Zinc/RING finger domain, C3HC4 (zinc finger)"/>
    <property type="match status" value="1"/>
</dbReference>
<protein>
    <recommendedName>
        <fullName evidence="11">SP-RING-type domain-containing protein</fullName>
    </recommendedName>
</protein>
<dbReference type="UniPathway" id="UPA00886"/>
<keyword evidence="13" id="KW-1185">Reference proteome</keyword>